<evidence type="ECO:0000256" key="4">
    <source>
        <dbReference type="ARBA" id="ARBA00022695"/>
    </source>
</evidence>
<dbReference type="OrthoDB" id="270392at2759"/>
<keyword evidence="9" id="KW-1185">Reference proteome</keyword>
<sequence>MRKLIFHSHIISPQANKPVMGIAQDTFCSIRNFTLRDTFLDCNQVQNILLWVPDWDGLVPTPAILKPKLLWSGKQMVIPRGINILRGAEDKSNNRVFDDGMLIENGEIIFGSVEKMTEGPEATPGIPFGFKHQTLPHFTKDEFSPEARGSVEKSYLRGLTPREFFFHAMAGPEGLIDTAIKTAETGYIQRRLVKALEDVVVCYDGAV</sequence>
<evidence type="ECO:0000313" key="8">
    <source>
        <dbReference type="EMBL" id="KAF7292798.1"/>
    </source>
</evidence>
<feature type="domain" description="RNA polymerase Rpb1" evidence="7">
    <location>
        <begin position="158"/>
        <end position="206"/>
    </location>
</feature>
<name>A0A8H6S4V4_9AGAR</name>
<evidence type="ECO:0000256" key="2">
    <source>
        <dbReference type="ARBA" id="ARBA00022478"/>
    </source>
</evidence>
<evidence type="ECO:0000256" key="1">
    <source>
        <dbReference type="ARBA" id="ARBA00012418"/>
    </source>
</evidence>
<dbReference type="GO" id="GO:0003899">
    <property type="term" value="F:DNA-directed RNA polymerase activity"/>
    <property type="evidence" value="ECO:0007669"/>
    <property type="project" value="UniProtKB-EC"/>
</dbReference>
<dbReference type="Pfam" id="PF04983">
    <property type="entry name" value="RNA_pol_Rpb1_3"/>
    <property type="match status" value="1"/>
</dbReference>
<dbReference type="GeneID" id="59350816"/>
<dbReference type="AlphaFoldDB" id="A0A8H6S4V4"/>
<keyword evidence="2 8" id="KW-0240">DNA-directed RNA polymerase</keyword>
<keyword evidence="5" id="KW-0804">Transcription</keyword>
<dbReference type="GO" id="GO:0005665">
    <property type="term" value="C:RNA polymerase II, core complex"/>
    <property type="evidence" value="ECO:0007669"/>
    <property type="project" value="TreeGrafter"/>
</dbReference>
<comment type="caution">
    <text evidence="8">The sequence shown here is derived from an EMBL/GenBank/DDBJ whole genome shotgun (WGS) entry which is preliminary data.</text>
</comment>
<dbReference type="GO" id="GO:0006351">
    <property type="term" value="P:DNA-templated transcription"/>
    <property type="evidence" value="ECO:0007669"/>
    <property type="project" value="InterPro"/>
</dbReference>
<proteinExistence type="predicted"/>
<evidence type="ECO:0000259" key="6">
    <source>
        <dbReference type="Pfam" id="PF04983"/>
    </source>
</evidence>
<keyword evidence="4" id="KW-0548">Nucleotidyltransferase</keyword>
<dbReference type="GO" id="GO:0003677">
    <property type="term" value="F:DNA binding"/>
    <property type="evidence" value="ECO:0007669"/>
    <property type="project" value="InterPro"/>
</dbReference>
<dbReference type="InterPro" id="IPR007081">
    <property type="entry name" value="RNA_pol_Rpb1_5"/>
</dbReference>
<dbReference type="SUPFAM" id="SSF64484">
    <property type="entry name" value="beta and beta-prime subunits of DNA dependent RNA-polymerase"/>
    <property type="match status" value="1"/>
</dbReference>
<dbReference type="InterPro" id="IPR045867">
    <property type="entry name" value="DNA-dir_RpoC_beta_prime"/>
</dbReference>
<dbReference type="PANTHER" id="PTHR19376">
    <property type="entry name" value="DNA-DIRECTED RNA POLYMERASE"/>
    <property type="match status" value="1"/>
</dbReference>
<dbReference type="PANTHER" id="PTHR19376:SF37">
    <property type="entry name" value="DNA-DIRECTED RNA POLYMERASE II SUBUNIT RPB1"/>
    <property type="match status" value="1"/>
</dbReference>
<dbReference type="Proteomes" id="UP000636479">
    <property type="component" value="Unassembled WGS sequence"/>
</dbReference>
<protein>
    <recommendedName>
        <fullName evidence="1">DNA-directed RNA polymerase</fullName>
        <ecNumber evidence="1">2.7.7.6</ecNumber>
    </recommendedName>
</protein>
<keyword evidence="3" id="KW-0808">Transferase</keyword>
<dbReference type="RefSeq" id="XP_037215226.1">
    <property type="nucleotide sequence ID" value="XM_037368300.1"/>
</dbReference>
<dbReference type="EC" id="2.7.7.6" evidence="1"/>
<accession>A0A8H6S4V4</accession>
<dbReference type="InterPro" id="IPR042102">
    <property type="entry name" value="RNA_pol_Rpb1_3_sf"/>
</dbReference>
<evidence type="ECO:0000256" key="3">
    <source>
        <dbReference type="ARBA" id="ARBA00022679"/>
    </source>
</evidence>
<dbReference type="Gene3D" id="1.10.274.100">
    <property type="entry name" value="RNA polymerase Rpb1, domain 3"/>
    <property type="match status" value="1"/>
</dbReference>
<dbReference type="Pfam" id="PF04998">
    <property type="entry name" value="RNA_pol_Rpb1_5"/>
    <property type="match status" value="1"/>
</dbReference>
<dbReference type="EMBL" id="JACAZF010000011">
    <property type="protein sequence ID" value="KAF7292798.1"/>
    <property type="molecule type" value="Genomic_DNA"/>
</dbReference>
<dbReference type="Gene3D" id="6.10.250.2940">
    <property type="match status" value="1"/>
</dbReference>
<reference evidence="8" key="1">
    <citation type="submission" date="2020-05" db="EMBL/GenBank/DDBJ databases">
        <title>Mycena genomes resolve the evolution of fungal bioluminescence.</title>
        <authorList>
            <person name="Tsai I.J."/>
        </authorList>
    </citation>
    <scope>NUCLEOTIDE SEQUENCE</scope>
    <source>
        <strain evidence="8">171206Taipei</strain>
    </source>
</reference>
<evidence type="ECO:0000259" key="7">
    <source>
        <dbReference type="Pfam" id="PF04998"/>
    </source>
</evidence>
<dbReference type="InterPro" id="IPR007066">
    <property type="entry name" value="RNA_pol_Rpb1_3"/>
</dbReference>
<organism evidence="8 9">
    <name type="scientific">Mycena indigotica</name>
    <dbReference type="NCBI Taxonomy" id="2126181"/>
    <lineage>
        <taxon>Eukaryota</taxon>
        <taxon>Fungi</taxon>
        <taxon>Dikarya</taxon>
        <taxon>Basidiomycota</taxon>
        <taxon>Agaricomycotina</taxon>
        <taxon>Agaricomycetes</taxon>
        <taxon>Agaricomycetidae</taxon>
        <taxon>Agaricales</taxon>
        <taxon>Marasmiineae</taxon>
        <taxon>Mycenaceae</taxon>
        <taxon>Mycena</taxon>
    </lineage>
</organism>
<evidence type="ECO:0000313" key="9">
    <source>
        <dbReference type="Proteomes" id="UP000636479"/>
    </source>
</evidence>
<evidence type="ECO:0000256" key="5">
    <source>
        <dbReference type="ARBA" id="ARBA00023163"/>
    </source>
</evidence>
<gene>
    <name evidence="8" type="ORF">MIND_01178600</name>
</gene>
<feature type="domain" description="RNA polymerase Rpb1" evidence="6">
    <location>
        <begin position="9"/>
        <end position="119"/>
    </location>
</feature>